<protein>
    <recommendedName>
        <fullName evidence="3">ATPase family protein associated with various cellular activities (AAA)</fullName>
    </recommendedName>
</protein>
<accession>A0ABN2XJ13</accession>
<sequence length="1481" mass="160752">MTPRPGGEADKFGNRYEAAWTVRQALNVLLGRGDSIVLEPASPLGDGIEFLYRRDGLTQAHQVKRQNRNANSWNVLSLRDKGVWEALRTHVDGGRTFHFVSTVPARAIEELTDRARRSDDAAAFRREWLSDGLGSQFDTLASAAVYGSAEEAWRMLRGLWMEWPNERDLIDTNAVLAEQILTGAPGHSAALTLGDVLMTSLGSTLDAPAITARLATHGLRPAGRSESATMAEEVATATRRWTATVESALLRPVIPRTEAALLVERVTADSPRLTLLTGTAGGGKSAVLHQAIETLIASGTPVLAFRLDRLAAFDSTHQLGLRIGLPGSPVGALGAAAAGRPCVLIVDQLDAVSLASGRSSEAFGPVTDLLGEAAAFPAMRVVLVCRAFDAKADPRIRELTSADESAQLEVGPLTTVQVDAALTGMDLDQGRLTPSQRAMLSSPLHLFLLAQIPDRSDVLTGIRSTRQLLDEFWEFKRAQCELRLPSVHFHRVVSAVVAAMSNRQQLFVPDSVLDTDDLAASVKVLVSENVLVRDGRKLAFFHESFFDYAFARNWLGRNENLVEFLTGAEQELFRRGQVRQVLDHLREQDEERFVEEVEALLIAPSIRYHLKEVVLAVLRGLPDPTPAEWAVVARVLDTRPPFLEQLVNALRGPKWFRRADDEAAIDDWLSSADAREQEWAVQLMGAGAAEFPDRAARLLALHTAHPQFGSWLAWIVRFAKVSGSRLLFDLLLGALRAGHLAGREHLVWLAAEDFVDEHPTWAVELIDAQLAVPSGPLHLDDRGRMTALTVRDRSAVEVITAAALGAPAEYCAQVLPMLLRVMAATAVPRQGGGPAYDGHFAYRYPGDHPDDLAGALYHGAAAALQAVAERDLAGARRLLAQLAAAPFEAAFWLVYRTLSSIGAPLAPWSAELLLRGTHRLFVGYASHSTWGARDLLVAIGDVLPDDTLADLERLILHLRLPYNGELSPWHEFALLSALPEDRLSTPAGRRLDELRRLLSRMEPEAPQAMTVGFARSPIPSESARQMSDDQWLAALKKHSQDRTDWSTGTGGAYELSHVLHSATEQDPTRFARLALRIDAGTHPAYGSSLLRGLGDAKQLDAPAPLFAAVRHFARGRKPAHDRWLGWAVRRHLDAVPLDLVEVLLRCALDSGDPTPAATAAVLEDVNRDLVTSGINTVRGTAAESLGNLLLADPDGGRAALVLPHLDQLAADPSLAVRACVAHLLHAALRHDRDTVARAFDVLVQAPDPLLASPFVLRLFVALCHGDPVAGHPVIHRMLHSEAASVRKAGGQVAALAALDWETNEFLAAVLSGNDGARMQGAAEVCAQRLTHAGDAALAHHALVRFFHHPDEDVREAAATVAVALRGHRLVPVRATLNALMESRAFEPALPQLLITLDDAPDRIDELALTCARRFLEVFGKDAADIRTRAAADAHHIGELLVRAHARATPRVRRTEILDLLDGLLLKGAFGVTEAITAADRD</sequence>
<dbReference type="EMBL" id="BAAANS010000041">
    <property type="protein sequence ID" value="GAA2111786.1"/>
    <property type="molecule type" value="Genomic_DNA"/>
</dbReference>
<dbReference type="InterPro" id="IPR027417">
    <property type="entry name" value="P-loop_NTPase"/>
</dbReference>
<evidence type="ECO:0008006" key="3">
    <source>
        <dbReference type="Google" id="ProtNLM"/>
    </source>
</evidence>
<dbReference type="Proteomes" id="UP001500897">
    <property type="component" value="Unassembled WGS sequence"/>
</dbReference>
<dbReference type="InterPro" id="IPR016024">
    <property type="entry name" value="ARM-type_fold"/>
</dbReference>
<dbReference type="SUPFAM" id="SSF52540">
    <property type="entry name" value="P-loop containing nucleoside triphosphate hydrolases"/>
    <property type="match status" value="1"/>
</dbReference>
<dbReference type="Gene3D" id="1.25.10.10">
    <property type="entry name" value="Leucine-rich Repeat Variant"/>
    <property type="match status" value="1"/>
</dbReference>
<reference evidence="1 2" key="1">
    <citation type="journal article" date="2019" name="Int. J. Syst. Evol. Microbiol.">
        <title>The Global Catalogue of Microorganisms (GCM) 10K type strain sequencing project: providing services to taxonomists for standard genome sequencing and annotation.</title>
        <authorList>
            <consortium name="The Broad Institute Genomics Platform"/>
            <consortium name="The Broad Institute Genome Sequencing Center for Infectious Disease"/>
            <person name="Wu L."/>
            <person name="Ma J."/>
        </authorList>
    </citation>
    <scope>NUCLEOTIDE SEQUENCE [LARGE SCALE GENOMIC DNA]</scope>
    <source>
        <strain evidence="1 2">JCM 14559</strain>
    </source>
</reference>
<dbReference type="SUPFAM" id="SSF48371">
    <property type="entry name" value="ARM repeat"/>
    <property type="match status" value="1"/>
</dbReference>
<evidence type="ECO:0000313" key="2">
    <source>
        <dbReference type="Proteomes" id="UP001500897"/>
    </source>
</evidence>
<name>A0ABN2XJ13_9ACTN</name>
<evidence type="ECO:0000313" key="1">
    <source>
        <dbReference type="EMBL" id="GAA2111786.1"/>
    </source>
</evidence>
<comment type="caution">
    <text evidence="1">The sequence shown here is derived from an EMBL/GenBank/DDBJ whole genome shotgun (WGS) entry which is preliminary data.</text>
</comment>
<keyword evidence="2" id="KW-1185">Reference proteome</keyword>
<proteinExistence type="predicted"/>
<organism evidence="1 2">
    <name type="scientific">Kitasatospora saccharophila</name>
    <dbReference type="NCBI Taxonomy" id="407973"/>
    <lineage>
        <taxon>Bacteria</taxon>
        <taxon>Bacillati</taxon>
        <taxon>Actinomycetota</taxon>
        <taxon>Actinomycetes</taxon>
        <taxon>Kitasatosporales</taxon>
        <taxon>Streptomycetaceae</taxon>
        <taxon>Kitasatospora</taxon>
    </lineage>
</organism>
<dbReference type="RefSeq" id="WP_344555497.1">
    <property type="nucleotide sequence ID" value="NZ_BAAANS010000041.1"/>
</dbReference>
<gene>
    <name evidence="1" type="ORF">GCM10009759_54070</name>
</gene>
<dbReference type="InterPro" id="IPR011989">
    <property type="entry name" value="ARM-like"/>
</dbReference>